<organism evidence="1 2">
    <name type="scientific">Stentor coeruleus</name>
    <dbReference type="NCBI Taxonomy" id="5963"/>
    <lineage>
        <taxon>Eukaryota</taxon>
        <taxon>Sar</taxon>
        <taxon>Alveolata</taxon>
        <taxon>Ciliophora</taxon>
        <taxon>Postciliodesmatophora</taxon>
        <taxon>Heterotrichea</taxon>
        <taxon>Heterotrichida</taxon>
        <taxon>Stentoridae</taxon>
        <taxon>Stentor</taxon>
    </lineage>
</organism>
<dbReference type="AlphaFoldDB" id="A0A1R2CCW2"/>
<dbReference type="Proteomes" id="UP000187209">
    <property type="component" value="Unassembled WGS sequence"/>
</dbReference>
<sequence>MWLLFVIKALVLACDDKCLWSCQIMNAQESCYKTCGCDENIRQVLMPKMLMEEGVDNLKSVAIKISCDYAGFQNCGELECPYKYTQCIKEAKCEDFIDFKFLVENIPSYLWMTVQPKILDNIMDDGKGKDLAKDFNMCVEYCYDESLSVFKVDDEGFYRAFRGCSKLFCGEGLDDEREKCDRKCEDECVGNEDKNCKDLCLEKQCLVYTASKVEDAACDNECYNGCYLNDEECWSCYLQCLYYECSDTVIYAEIKPFKGACEDECYSDCYQNGVEDEDCYNDCIDISCEVQIIEKKPFKGACENECYIDCYINGVEDEDCYNECINISCGVQILEKPFKGACEDECYSYCYMNGEEDENCYNNCIAEKCGVQILEKPFKGPCENECVNQCYFNGEVDEDCYNECIAISCGVEIIEKKPFKGACEDNCYNLCHINGEEDEDCYNECIAINCDAVSYNKDDIIEKLMMLGGVNNCGQICFQQCFVNYQIISSCYNSCMNTCTSVANSGFLFYGLNDSPQECAQRCTTMKGLFDKECYDECLNSNEHDDVECEWKCYCESLESEIFNEEKYQSCIESKCKAN</sequence>
<protein>
    <submittedName>
        <fullName evidence="1">Uncharacterized protein</fullName>
    </submittedName>
</protein>
<accession>A0A1R2CCW2</accession>
<reference evidence="1 2" key="1">
    <citation type="submission" date="2016-11" db="EMBL/GenBank/DDBJ databases">
        <title>The macronuclear genome of Stentor coeruleus: a giant cell with tiny introns.</title>
        <authorList>
            <person name="Slabodnick M."/>
            <person name="Ruby J.G."/>
            <person name="Reiff S.B."/>
            <person name="Swart E.C."/>
            <person name="Gosai S."/>
            <person name="Prabakaran S."/>
            <person name="Witkowska E."/>
            <person name="Larue G.E."/>
            <person name="Fisher S."/>
            <person name="Freeman R.M."/>
            <person name="Gunawardena J."/>
            <person name="Chu W."/>
            <person name="Stover N.A."/>
            <person name="Gregory B.D."/>
            <person name="Nowacki M."/>
            <person name="Derisi J."/>
            <person name="Roy S.W."/>
            <person name="Marshall W.F."/>
            <person name="Sood P."/>
        </authorList>
    </citation>
    <scope>NUCLEOTIDE SEQUENCE [LARGE SCALE GENOMIC DNA]</scope>
    <source>
        <strain evidence="1">WM001</strain>
    </source>
</reference>
<dbReference type="EMBL" id="MPUH01000193">
    <property type="protein sequence ID" value="OMJ86833.1"/>
    <property type="molecule type" value="Genomic_DNA"/>
</dbReference>
<proteinExistence type="predicted"/>
<name>A0A1R2CCW2_9CILI</name>
<keyword evidence="2" id="KW-1185">Reference proteome</keyword>
<comment type="caution">
    <text evidence="1">The sequence shown here is derived from an EMBL/GenBank/DDBJ whole genome shotgun (WGS) entry which is preliminary data.</text>
</comment>
<gene>
    <name evidence="1" type="ORF">SteCoe_11536</name>
</gene>
<evidence type="ECO:0000313" key="1">
    <source>
        <dbReference type="EMBL" id="OMJ86833.1"/>
    </source>
</evidence>
<evidence type="ECO:0000313" key="2">
    <source>
        <dbReference type="Proteomes" id="UP000187209"/>
    </source>
</evidence>